<dbReference type="EMBL" id="SSOP01000610">
    <property type="protein sequence ID" value="KAB5588029.1"/>
    <property type="molecule type" value="Genomic_DNA"/>
</dbReference>
<keyword evidence="2" id="KW-1185">Reference proteome</keyword>
<gene>
    <name evidence="1" type="ORF">CTheo_8531</name>
</gene>
<organism evidence="1 2">
    <name type="scientific">Ceratobasidium theobromae</name>
    <dbReference type="NCBI Taxonomy" id="1582974"/>
    <lineage>
        <taxon>Eukaryota</taxon>
        <taxon>Fungi</taxon>
        <taxon>Dikarya</taxon>
        <taxon>Basidiomycota</taxon>
        <taxon>Agaricomycotina</taxon>
        <taxon>Agaricomycetes</taxon>
        <taxon>Cantharellales</taxon>
        <taxon>Ceratobasidiaceae</taxon>
        <taxon>Ceratobasidium</taxon>
    </lineage>
</organism>
<protein>
    <submittedName>
        <fullName evidence="1">Uncharacterized protein</fullName>
    </submittedName>
</protein>
<dbReference type="Proteomes" id="UP000383932">
    <property type="component" value="Unassembled WGS sequence"/>
</dbReference>
<comment type="caution">
    <text evidence="1">The sequence shown here is derived from an EMBL/GenBank/DDBJ whole genome shotgun (WGS) entry which is preliminary data.</text>
</comment>
<proteinExistence type="predicted"/>
<name>A0A5N5Q8R3_9AGAM</name>
<evidence type="ECO:0000313" key="1">
    <source>
        <dbReference type="EMBL" id="KAB5588029.1"/>
    </source>
</evidence>
<accession>A0A5N5Q8R3</accession>
<sequence>MILPADREVSIAPADPTTFIIAPPMALPGTEHPMPAPQSPLPVKADDPELMKKVADLILDITTKDMLDRLTTPVVLDPPGNERLAMPQILGGPWDWLRITMWQCAACPYAKAGESSLTRVKLRLWGELLSQVSGFANEVSNFMESFNNSPHRIPDEATASTPGPTPQNQFVWSGDDVALAMQAAVFTTSREFISWDRTLQCTHNFNMAHKAHAMPPENNALGLSIQPPMEQLSFQPLITESAAKPTETEAAPMPAP</sequence>
<reference evidence="1 2" key="1">
    <citation type="journal article" date="2019" name="Fungal Biol. Biotechnol.">
        <title>Draft genome sequence of fastidious pathogen Ceratobasidium theobromae, which causes vascular-streak dieback in Theobroma cacao.</title>
        <authorList>
            <person name="Ali S.S."/>
            <person name="Asman A."/>
            <person name="Shao J."/>
            <person name="Firmansyah A.P."/>
            <person name="Susilo A.W."/>
            <person name="Rosmana A."/>
            <person name="McMahon P."/>
            <person name="Junaid M."/>
            <person name="Guest D."/>
            <person name="Kheng T.Y."/>
            <person name="Meinhardt L.W."/>
            <person name="Bailey B.A."/>
        </authorList>
    </citation>
    <scope>NUCLEOTIDE SEQUENCE [LARGE SCALE GENOMIC DNA]</scope>
    <source>
        <strain evidence="1 2">CT2</strain>
    </source>
</reference>
<evidence type="ECO:0000313" key="2">
    <source>
        <dbReference type="Proteomes" id="UP000383932"/>
    </source>
</evidence>
<dbReference type="AlphaFoldDB" id="A0A5N5Q8R3"/>